<organism evidence="1 2">
    <name type="scientific">Protopolystoma xenopodis</name>
    <dbReference type="NCBI Taxonomy" id="117903"/>
    <lineage>
        <taxon>Eukaryota</taxon>
        <taxon>Metazoa</taxon>
        <taxon>Spiralia</taxon>
        <taxon>Lophotrochozoa</taxon>
        <taxon>Platyhelminthes</taxon>
        <taxon>Monogenea</taxon>
        <taxon>Polyopisthocotylea</taxon>
        <taxon>Polystomatidea</taxon>
        <taxon>Polystomatidae</taxon>
        <taxon>Protopolystoma</taxon>
    </lineage>
</organism>
<name>A0A448XHY5_9PLAT</name>
<proteinExistence type="predicted"/>
<evidence type="ECO:0000313" key="1">
    <source>
        <dbReference type="EMBL" id="VEL37123.1"/>
    </source>
</evidence>
<dbReference type="EMBL" id="CAAALY010254076">
    <property type="protein sequence ID" value="VEL37123.1"/>
    <property type="molecule type" value="Genomic_DNA"/>
</dbReference>
<comment type="caution">
    <text evidence="1">The sequence shown here is derived from an EMBL/GenBank/DDBJ whole genome shotgun (WGS) entry which is preliminary data.</text>
</comment>
<keyword evidence="2" id="KW-1185">Reference proteome</keyword>
<dbReference type="Proteomes" id="UP000784294">
    <property type="component" value="Unassembled WGS sequence"/>
</dbReference>
<dbReference type="AlphaFoldDB" id="A0A448XHY5"/>
<protein>
    <submittedName>
        <fullName evidence="1">Uncharacterized protein</fullName>
    </submittedName>
</protein>
<evidence type="ECO:0000313" key="2">
    <source>
        <dbReference type="Proteomes" id="UP000784294"/>
    </source>
</evidence>
<reference evidence="1" key="1">
    <citation type="submission" date="2018-11" db="EMBL/GenBank/DDBJ databases">
        <authorList>
            <consortium name="Pathogen Informatics"/>
        </authorList>
    </citation>
    <scope>NUCLEOTIDE SEQUENCE</scope>
</reference>
<gene>
    <name evidence="1" type="ORF">PXEA_LOCUS30563</name>
</gene>
<accession>A0A448XHY5</accession>
<sequence length="129" mass="14571">MLSWVLLNGRQRFCQHVAVVNCVGNRRVGLVGLWFCDMMREGLLNLVIFSLFILERIDQRLRPIRNNPEREQLSIGLFPSHSTPFGWVAMVIIHTCLGLIGSPTRPINVRTALTNQRQDSVDQSVSTAG</sequence>